<dbReference type="GO" id="GO:0016020">
    <property type="term" value="C:membrane"/>
    <property type="evidence" value="ECO:0007669"/>
    <property type="project" value="UniProtKB-SubCell"/>
</dbReference>
<evidence type="ECO:0000256" key="3">
    <source>
        <dbReference type="ARBA" id="ARBA00022989"/>
    </source>
</evidence>
<dbReference type="JaponicusDB" id="SJAG_02118"/>
<gene>
    <name evidence="10" type="ORF">SJAG_02118</name>
</gene>
<evidence type="ECO:0000256" key="5">
    <source>
        <dbReference type="ARBA" id="ARBA00034125"/>
    </source>
</evidence>
<dbReference type="GO" id="GO:0022857">
    <property type="term" value="F:transmembrane transporter activity"/>
    <property type="evidence" value="ECO:0007669"/>
    <property type="project" value="InterPro"/>
</dbReference>
<dbReference type="Pfam" id="PF06738">
    <property type="entry name" value="ThrE"/>
    <property type="match status" value="1"/>
</dbReference>
<dbReference type="HOGENOM" id="CLU_374750_0_0_1"/>
<dbReference type="Pfam" id="PF12821">
    <property type="entry name" value="ThrE_2"/>
    <property type="match status" value="1"/>
</dbReference>
<dbReference type="PANTHER" id="PTHR31082">
    <property type="entry name" value="PHEROMONE-REGULATED MEMBRANE PROTEIN 10"/>
    <property type="match status" value="1"/>
</dbReference>
<evidence type="ECO:0000313" key="11">
    <source>
        <dbReference type="Proteomes" id="UP000001744"/>
    </source>
</evidence>
<evidence type="ECO:0000256" key="6">
    <source>
        <dbReference type="SAM" id="MobiDB-lite"/>
    </source>
</evidence>
<dbReference type="OMA" id="HIIYKEV"/>
<feature type="compositionally biased region" description="Polar residues" evidence="6">
    <location>
        <begin position="54"/>
        <end position="73"/>
    </location>
</feature>
<feature type="domain" description="Threonine/Serine exporter ThrE" evidence="9">
    <location>
        <begin position="585"/>
        <end position="725"/>
    </location>
</feature>
<dbReference type="InterPro" id="IPR051361">
    <property type="entry name" value="ThrE/Ser_Exporter"/>
</dbReference>
<dbReference type="STRING" id="402676.B6K1K7"/>
<feature type="transmembrane region" description="Helical" evidence="7">
    <location>
        <begin position="580"/>
        <end position="598"/>
    </location>
</feature>
<proteinExistence type="inferred from homology"/>
<dbReference type="GeneID" id="7052049"/>
<dbReference type="RefSeq" id="XP_002173331.1">
    <property type="nucleotide sequence ID" value="XM_002173295.2"/>
</dbReference>
<sequence>MKDSQDPPEQPGRLHLRLDIPSSPFSQLGSLRPRRPSLQGRTSSFISIPEDASNESITTPTSPQASLTLGSYSQSSPIETQWEDLLPPSSRGGPWYRRLASEIKHVFKSFKEDWGAAQNSVNVRQLADNRPLPKRANYLGDTGITKPKKRRLRIPGLSSRSATDLTLPRDESSKSLSTIAALASNAMHTAGVTAPSVAYNSSHHVYSPKPTHSRRGSSVWFTSSPHPPQSPVQSRPPLQPRAHSFTALSALRSDASSLRSDGTRESRKHIVDAHELKRQLGHWRQKLLNKRNKKPDYIVHAQEESSKRTFIVVLCYAMMLYGAPSHRLEEYMMNAMKNCQIEGRVNYIPGCMEICFITRPTDSNSYQSTTYNTLVKAAGLDIGKLERVFRVYKSTIHDLYTAEEATKILTRILEEPEYYKPWQLVVIYGMSSATAAIWAYGGHWRDMAPAFVLGCFVGFLQNVVAVRNPLYSNVLEVTSSLVTSFCARAIASIGPARQQKYFCFSSVAESSITLILPGYIILCGSLELQSHSLTSGSSRMFYAVIYSLLLGFGIDVGSQLWGLATDRAPTSSTCTYAVSAYWKILFVPLYLVFQAAAIRAVPKQIPVMVLFGSIGYCVYWFVSQRSSPQIADAVGAFTLGVMAHLFTRTRRGFAFASVITGMMCLVPSGIAAQGGLLAGLTLPLFDKDGVKASTEYKTHLFESFSSGAQMIQVAIGLSVGLYVSALLVYPFGKKRTALFSF</sequence>
<comment type="similarity">
    <text evidence="5">Belongs to the ThrE exporter (TC 2.A.79) family.</text>
</comment>
<evidence type="ECO:0000256" key="2">
    <source>
        <dbReference type="ARBA" id="ARBA00022692"/>
    </source>
</evidence>
<evidence type="ECO:0000259" key="8">
    <source>
        <dbReference type="Pfam" id="PF06738"/>
    </source>
</evidence>
<keyword evidence="4 7" id="KW-0472">Membrane</keyword>
<dbReference type="VEuPathDB" id="FungiDB:SJAG_02118"/>
<dbReference type="EMBL" id="KE651167">
    <property type="protein sequence ID" value="EEB07038.1"/>
    <property type="molecule type" value="Genomic_DNA"/>
</dbReference>
<comment type="subcellular location">
    <subcellularLocation>
        <location evidence="1">Membrane</location>
        <topology evidence="1">Multi-pass membrane protein</topology>
    </subcellularLocation>
</comment>
<dbReference type="PANTHER" id="PTHR31082:SF4">
    <property type="entry name" value="PHEROMONE-REGULATED MEMBRANE PROTEIN 10"/>
    <property type="match status" value="1"/>
</dbReference>
<evidence type="ECO:0000256" key="1">
    <source>
        <dbReference type="ARBA" id="ARBA00004141"/>
    </source>
</evidence>
<feature type="transmembrane region" description="Helical" evidence="7">
    <location>
        <begin position="540"/>
        <end position="560"/>
    </location>
</feature>
<evidence type="ECO:0000256" key="4">
    <source>
        <dbReference type="ARBA" id="ARBA00023136"/>
    </source>
</evidence>
<name>B6K1K7_SCHJY</name>
<dbReference type="AlphaFoldDB" id="B6K1K7"/>
<dbReference type="Proteomes" id="UP000001744">
    <property type="component" value="Unassembled WGS sequence"/>
</dbReference>
<accession>B6K1K7</accession>
<feature type="region of interest" description="Disordered" evidence="6">
    <location>
        <begin position="205"/>
        <end position="240"/>
    </location>
</feature>
<protein>
    <submittedName>
        <fullName evidence="10">Pheromone-regulated membrane protein</fullName>
    </submittedName>
</protein>
<feature type="domain" description="Threonine/serine exporter-like N-terminal" evidence="8">
    <location>
        <begin position="310"/>
        <end position="560"/>
    </location>
</feature>
<keyword evidence="11" id="KW-1185">Reference proteome</keyword>
<feature type="region of interest" description="Disordered" evidence="6">
    <location>
        <begin position="1"/>
        <end position="73"/>
    </location>
</feature>
<dbReference type="OrthoDB" id="413008at2759"/>
<dbReference type="eggNOG" id="ENOG502QPMM">
    <property type="taxonomic scope" value="Eukaryota"/>
</dbReference>
<reference evidence="10 11" key="1">
    <citation type="journal article" date="2011" name="Science">
        <title>Comparative functional genomics of the fission yeasts.</title>
        <authorList>
            <person name="Rhind N."/>
            <person name="Chen Z."/>
            <person name="Yassour M."/>
            <person name="Thompson D.A."/>
            <person name="Haas B.J."/>
            <person name="Habib N."/>
            <person name="Wapinski I."/>
            <person name="Roy S."/>
            <person name="Lin M.F."/>
            <person name="Heiman D.I."/>
            <person name="Young S.K."/>
            <person name="Furuya K."/>
            <person name="Guo Y."/>
            <person name="Pidoux A."/>
            <person name="Chen H.M."/>
            <person name="Robbertse B."/>
            <person name="Goldberg J.M."/>
            <person name="Aoki K."/>
            <person name="Bayne E.H."/>
            <person name="Berlin A.M."/>
            <person name="Desjardins C.A."/>
            <person name="Dobbs E."/>
            <person name="Dukaj L."/>
            <person name="Fan L."/>
            <person name="FitzGerald M.G."/>
            <person name="French C."/>
            <person name="Gujja S."/>
            <person name="Hansen K."/>
            <person name="Keifenheim D."/>
            <person name="Levin J.Z."/>
            <person name="Mosher R.A."/>
            <person name="Mueller C.A."/>
            <person name="Pfiffner J."/>
            <person name="Priest M."/>
            <person name="Russ C."/>
            <person name="Smialowska A."/>
            <person name="Swoboda P."/>
            <person name="Sykes S.M."/>
            <person name="Vaughn M."/>
            <person name="Vengrova S."/>
            <person name="Yoder R."/>
            <person name="Zeng Q."/>
            <person name="Allshire R."/>
            <person name="Baulcombe D."/>
            <person name="Birren B.W."/>
            <person name="Brown W."/>
            <person name="Ekwall K."/>
            <person name="Kellis M."/>
            <person name="Leatherwood J."/>
            <person name="Levin H."/>
            <person name="Margalit H."/>
            <person name="Martienssen R."/>
            <person name="Nieduszynski C.A."/>
            <person name="Spatafora J.W."/>
            <person name="Friedman N."/>
            <person name="Dalgaard J.Z."/>
            <person name="Baumann P."/>
            <person name="Niki H."/>
            <person name="Regev A."/>
            <person name="Nusbaum C."/>
        </authorList>
    </citation>
    <scope>NUCLEOTIDE SEQUENCE [LARGE SCALE GENOMIC DNA]</scope>
    <source>
        <strain evidence="11">yFS275 / FY16936</strain>
    </source>
</reference>
<keyword evidence="2 7" id="KW-0812">Transmembrane</keyword>
<evidence type="ECO:0000256" key="7">
    <source>
        <dbReference type="SAM" id="Phobius"/>
    </source>
</evidence>
<feature type="region of interest" description="Disordered" evidence="6">
    <location>
        <begin position="137"/>
        <end position="172"/>
    </location>
</feature>
<feature type="transmembrane region" description="Helical" evidence="7">
    <location>
        <begin position="710"/>
        <end position="731"/>
    </location>
</feature>
<dbReference type="InterPro" id="IPR010619">
    <property type="entry name" value="ThrE-like_N"/>
</dbReference>
<feature type="transmembrane region" description="Helical" evidence="7">
    <location>
        <begin position="653"/>
        <end position="676"/>
    </location>
</feature>
<evidence type="ECO:0000259" key="9">
    <source>
        <dbReference type="Pfam" id="PF12821"/>
    </source>
</evidence>
<feature type="transmembrane region" description="Helical" evidence="7">
    <location>
        <begin position="605"/>
        <end position="622"/>
    </location>
</feature>
<dbReference type="InterPro" id="IPR024528">
    <property type="entry name" value="ThrE_2"/>
</dbReference>
<evidence type="ECO:0000313" key="10">
    <source>
        <dbReference type="EMBL" id="EEB07038.1"/>
    </source>
</evidence>
<organism evidence="10 11">
    <name type="scientific">Schizosaccharomyces japonicus (strain yFS275 / FY16936)</name>
    <name type="common">Fission yeast</name>
    <dbReference type="NCBI Taxonomy" id="402676"/>
    <lineage>
        <taxon>Eukaryota</taxon>
        <taxon>Fungi</taxon>
        <taxon>Dikarya</taxon>
        <taxon>Ascomycota</taxon>
        <taxon>Taphrinomycotina</taxon>
        <taxon>Schizosaccharomycetes</taxon>
        <taxon>Schizosaccharomycetales</taxon>
        <taxon>Schizosaccharomycetaceae</taxon>
        <taxon>Schizosaccharomyces</taxon>
    </lineage>
</organism>
<keyword evidence="3 7" id="KW-1133">Transmembrane helix</keyword>